<keyword evidence="10" id="KW-1185">Reference proteome</keyword>
<dbReference type="GO" id="GO:0046872">
    <property type="term" value="F:metal ion binding"/>
    <property type="evidence" value="ECO:0007669"/>
    <property type="project" value="UniProtKB-KW"/>
</dbReference>
<accession>A0A328AG33</accession>
<feature type="binding site" evidence="7">
    <location>
        <position position="191"/>
    </location>
    <ligand>
        <name>Fe(2+)</name>
        <dbReference type="ChEBI" id="CHEBI:29033"/>
    </ligand>
</feature>
<dbReference type="PANTHER" id="PTHR11108:SF1">
    <property type="entry name" value="FERROCHELATASE, MITOCHONDRIAL"/>
    <property type="match status" value="1"/>
</dbReference>
<keyword evidence="7" id="KW-0479">Metal-binding</keyword>
<evidence type="ECO:0000256" key="3">
    <source>
        <dbReference type="ARBA" id="ARBA00023133"/>
    </source>
</evidence>
<comment type="similarity">
    <text evidence="1 7 8">Belongs to the ferrochelatase family.</text>
</comment>
<dbReference type="GO" id="GO:0004325">
    <property type="term" value="F:ferrochelatase activity"/>
    <property type="evidence" value="ECO:0007669"/>
    <property type="project" value="UniProtKB-UniRule"/>
</dbReference>
<dbReference type="Proteomes" id="UP000249254">
    <property type="component" value="Unassembled WGS sequence"/>
</dbReference>
<dbReference type="RefSeq" id="WP_111527361.1">
    <property type="nucleotide sequence ID" value="NZ_JBHRSG010000005.1"/>
</dbReference>
<dbReference type="PANTHER" id="PTHR11108">
    <property type="entry name" value="FERROCHELATASE"/>
    <property type="match status" value="1"/>
</dbReference>
<dbReference type="PROSITE" id="PS00534">
    <property type="entry name" value="FERROCHELATASE"/>
    <property type="match status" value="1"/>
</dbReference>
<comment type="pathway">
    <text evidence="7 8">Porphyrin-containing compound metabolism; protoheme biosynthesis; protoheme from protoporphyrin-IX: step 1/1.</text>
</comment>
<keyword evidence="7 8" id="KW-0963">Cytoplasm</keyword>
<sequence>MKLAVVLFNLGGPDGPAAVKPFLYNLFKDPAIIGAPALVRYPLARFISTTREKTAQANYAIMGGASPLLPETQAQARELEAALKRLAPGDEAKVFIAMRYWKPFAAETAKAVAAFAPDQIVLLPLYPQYSTTTSASSLKDWKRAYKGPGRSREICCYPTAGGLIEAHAEAIRDKWITAGKPSNIRLLFSAHGLPQKVVDAGDPYRAQIQATAAAIAAQLPELPDWEVCFQSRVGPLKWLEPSTDAEIRRAGAEGKGVIVAPVAFVSEHVETLVELDHEYARLAAEVGCSPYLRSPTPGVRQAFVDGLAEAVILSLGRLDGARPYGPWQCGAGLARCACRPESSYEEGLEQGHDVSGGG</sequence>
<evidence type="ECO:0000313" key="10">
    <source>
        <dbReference type="Proteomes" id="UP000249254"/>
    </source>
</evidence>
<name>A0A328AG33_9CAUL</name>
<evidence type="ECO:0000313" key="9">
    <source>
        <dbReference type="EMBL" id="RAK53609.1"/>
    </source>
</evidence>
<evidence type="ECO:0000256" key="6">
    <source>
        <dbReference type="ARBA" id="ARBA00024536"/>
    </source>
</evidence>
<keyword evidence="3 7" id="KW-0350">Heme biosynthesis</keyword>
<reference evidence="10" key="1">
    <citation type="submission" date="2018-05" db="EMBL/GenBank/DDBJ databases">
        <authorList>
            <person name="Li X."/>
        </authorList>
    </citation>
    <scope>NUCLEOTIDE SEQUENCE [LARGE SCALE GENOMIC DNA]</scope>
    <source>
        <strain evidence="10">LX32</strain>
    </source>
</reference>
<dbReference type="SUPFAM" id="SSF53800">
    <property type="entry name" value="Chelatase"/>
    <property type="match status" value="1"/>
</dbReference>
<comment type="catalytic activity">
    <reaction evidence="7 8">
        <text>heme b + 2 H(+) = protoporphyrin IX + Fe(2+)</text>
        <dbReference type="Rhea" id="RHEA:22584"/>
        <dbReference type="ChEBI" id="CHEBI:15378"/>
        <dbReference type="ChEBI" id="CHEBI:29033"/>
        <dbReference type="ChEBI" id="CHEBI:57306"/>
        <dbReference type="ChEBI" id="CHEBI:60344"/>
        <dbReference type="EC" id="4.98.1.1"/>
    </reaction>
</comment>
<dbReference type="Pfam" id="PF00762">
    <property type="entry name" value="Ferrochelatase"/>
    <property type="match status" value="1"/>
</dbReference>
<evidence type="ECO:0000256" key="1">
    <source>
        <dbReference type="ARBA" id="ARBA00007718"/>
    </source>
</evidence>
<dbReference type="InterPro" id="IPR019772">
    <property type="entry name" value="Ferrochelatase_AS"/>
</dbReference>
<dbReference type="InterPro" id="IPR033659">
    <property type="entry name" value="Ferrochelatase_N"/>
</dbReference>
<evidence type="ECO:0000256" key="4">
    <source>
        <dbReference type="ARBA" id="ARBA00023239"/>
    </source>
</evidence>
<comment type="subcellular location">
    <subcellularLocation>
        <location evidence="7 8">Cytoplasm</location>
    </subcellularLocation>
</comment>
<dbReference type="CDD" id="cd03411">
    <property type="entry name" value="Ferrochelatase_N"/>
    <property type="match status" value="1"/>
</dbReference>
<evidence type="ECO:0000256" key="8">
    <source>
        <dbReference type="RuleBase" id="RU000607"/>
    </source>
</evidence>
<evidence type="ECO:0000256" key="5">
    <source>
        <dbReference type="ARBA" id="ARBA00023244"/>
    </source>
</evidence>
<keyword evidence="4 7" id="KW-0456">Lyase</keyword>
<dbReference type="InterPro" id="IPR033644">
    <property type="entry name" value="Ferrochelatase_C"/>
</dbReference>
<comment type="caution">
    <text evidence="9">The sequence shown here is derived from an EMBL/GenBank/DDBJ whole genome shotgun (WGS) entry which is preliminary data.</text>
</comment>
<organism evidence="9 10">
    <name type="scientific">Phenylobacterium soli</name>
    <dbReference type="NCBI Taxonomy" id="2170551"/>
    <lineage>
        <taxon>Bacteria</taxon>
        <taxon>Pseudomonadati</taxon>
        <taxon>Pseudomonadota</taxon>
        <taxon>Alphaproteobacteria</taxon>
        <taxon>Caulobacterales</taxon>
        <taxon>Caulobacteraceae</taxon>
        <taxon>Phenylobacterium</taxon>
    </lineage>
</organism>
<comment type="function">
    <text evidence="7 8">Catalyzes the ferrous insertion into protoporphyrin IX.</text>
</comment>
<dbReference type="EC" id="4.98.1.1" evidence="7 8"/>
<evidence type="ECO:0000256" key="7">
    <source>
        <dbReference type="HAMAP-Rule" id="MF_00323"/>
    </source>
</evidence>
<dbReference type="UniPathway" id="UPA00252">
    <property type="reaction ID" value="UER00325"/>
</dbReference>
<dbReference type="CDD" id="cd00419">
    <property type="entry name" value="Ferrochelatase_C"/>
    <property type="match status" value="1"/>
</dbReference>
<dbReference type="Gene3D" id="3.40.50.1400">
    <property type="match status" value="2"/>
</dbReference>
<feature type="binding site" evidence="7">
    <location>
        <position position="270"/>
    </location>
    <ligand>
        <name>Fe(2+)</name>
        <dbReference type="ChEBI" id="CHEBI:29033"/>
    </ligand>
</feature>
<keyword evidence="2 7" id="KW-0408">Iron</keyword>
<dbReference type="EMBL" id="QFYQ01000001">
    <property type="protein sequence ID" value="RAK53609.1"/>
    <property type="molecule type" value="Genomic_DNA"/>
</dbReference>
<evidence type="ECO:0000256" key="2">
    <source>
        <dbReference type="ARBA" id="ARBA00023004"/>
    </source>
</evidence>
<keyword evidence="5 7" id="KW-0627">Porphyrin biosynthesis</keyword>
<proteinExistence type="inferred from homology"/>
<dbReference type="InterPro" id="IPR001015">
    <property type="entry name" value="Ferrochelatase"/>
</dbReference>
<dbReference type="NCBIfam" id="TIGR00109">
    <property type="entry name" value="hemH"/>
    <property type="match status" value="1"/>
</dbReference>
<dbReference type="GO" id="GO:0005737">
    <property type="term" value="C:cytoplasm"/>
    <property type="evidence" value="ECO:0007669"/>
    <property type="project" value="UniProtKB-SubCell"/>
</dbReference>
<dbReference type="HAMAP" id="MF_00323">
    <property type="entry name" value="Ferrochelatase"/>
    <property type="match status" value="1"/>
</dbReference>
<dbReference type="AlphaFoldDB" id="A0A328AG33"/>
<gene>
    <name evidence="7 9" type="primary">hemH</name>
    <name evidence="9" type="ORF">DJ017_03235</name>
</gene>
<comment type="catalytic activity">
    <reaction evidence="6">
        <text>Fe-coproporphyrin III + 2 H(+) = coproporphyrin III + Fe(2+)</text>
        <dbReference type="Rhea" id="RHEA:49572"/>
        <dbReference type="ChEBI" id="CHEBI:15378"/>
        <dbReference type="ChEBI" id="CHEBI:29033"/>
        <dbReference type="ChEBI" id="CHEBI:68438"/>
        <dbReference type="ChEBI" id="CHEBI:131725"/>
        <dbReference type="EC" id="4.99.1.9"/>
    </reaction>
    <physiologicalReaction direction="right-to-left" evidence="6">
        <dbReference type="Rhea" id="RHEA:49574"/>
    </physiologicalReaction>
</comment>
<protein>
    <recommendedName>
        <fullName evidence="7 8">Ferrochelatase</fullName>
        <ecNumber evidence="7 8">4.98.1.1</ecNumber>
    </recommendedName>
    <alternativeName>
        <fullName evidence="7">Heme synthase</fullName>
    </alternativeName>
    <alternativeName>
        <fullName evidence="7">Protoheme ferro-lyase</fullName>
    </alternativeName>
</protein>
<dbReference type="GO" id="GO:0006783">
    <property type="term" value="P:heme biosynthetic process"/>
    <property type="evidence" value="ECO:0007669"/>
    <property type="project" value="UniProtKB-UniRule"/>
</dbReference>